<dbReference type="EMBL" id="NJAI01000001">
    <property type="protein sequence ID" value="PHM57333.1"/>
    <property type="molecule type" value="Genomic_DNA"/>
</dbReference>
<dbReference type="AlphaFoldDB" id="A0A2G0Q7W4"/>
<proteinExistence type="predicted"/>
<organism evidence="1 3">
    <name type="scientific">Xenorhabdus hominickii</name>
    <dbReference type="NCBI Taxonomy" id="351679"/>
    <lineage>
        <taxon>Bacteria</taxon>
        <taxon>Pseudomonadati</taxon>
        <taxon>Pseudomonadota</taxon>
        <taxon>Gammaproteobacteria</taxon>
        <taxon>Enterobacterales</taxon>
        <taxon>Morganellaceae</taxon>
        <taxon>Xenorhabdus</taxon>
    </lineage>
</organism>
<protein>
    <submittedName>
        <fullName evidence="1">Uncharacterized protein</fullName>
    </submittedName>
</protein>
<evidence type="ECO:0000313" key="3">
    <source>
        <dbReference type="Proteomes" id="UP000225433"/>
    </source>
</evidence>
<comment type="caution">
    <text evidence="1">The sequence shown here is derived from an EMBL/GenBank/DDBJ whole genome shotgun (WGS) entry which is preliminary data.</text>
</comment>
<sequence length="43" mass="5411">MFKFINVFDVIKLFFTGWYFKKIPFKIIRIDKFCGYKIKYTFD</sequence>
<dbReference type="EMBL" id="NJAI01000003">
    <property type="protein sequence ID" value="PHM55302.1"/>
    <property type="molecule type" value="Genomic_DNA"/>
</dbReference>
<reference evidence="1 3" key="1">
    <citation type="journal article" date="2017" name="Nat. Microbiol.">
        <title>Natural product diversity associated with the nematode symbionts Photorhabdus and Xenorhabdus.</title>
        <authorList>
            <person name="Tobias N.J."/>
            <person name="Wolff H."/>
            <person name="Djahanschiri B."/>
            <person name="Grundmann F."/>
            <person name="Kronenwerth M."/>
            <person name="Shi Y.M."/>
            <person name="Simonyi S."/>
            <person name="Grun P."/>
            <person name="Shapiro-Ilan D."/>
            <person name="Pidot S.J."/>
            <person name="Stinear T.P."/>
            <person name="Ebersberger I."/>
            <person name="Bode H.B."/>
        </authorList>
    </citation>
    <scope>NUCLEOTIDE SEQUENCE [LARGE SCALE GENOMIC DNA]</scope>
    <source>
        <strain evidence="1 3">DSM 17903</strain>
    </source>
</reference>
<dbReference type="Proteomes" id="UP000225433">
    <property type="component" value="Unassembled WGS sequence"/>
</dbReference>
<gene>
    <name evidence="2" type="ORF">Xhom_00299</name>
    <name evidence="1" type="ORF">Xhom_02036</name>
</gene>
<evidence type="ECO:0000313" key="1">
    <source>
        <dbReference type="EMBL" id="PHM55302.1"/>
    </source>
</evidence>
<name>A0A2G0Q7W4_XENHO</name>
<evidence type="ECO:0000313" key="2">
    <source>
        <dbReference type="EMBL" id="PHM57333.1"/>
    </source>
</evidence>
<accession>A0A2G0Q7W4</accession>